<dbReference type="GO" id="GO:0030833">
    <property type="term" value="P:regulation of actin filament polymerization"/>
    <property type="evidence" value="ECO:0007669"/>
    <property type="project" value="TreeGrafter"/>
</dbReference>
<protein>
    <submittedName>
        <fullName evidence="9">RhoGAP-domain-containing protein</fullName>
    </submittedName>
</protein>
<dbReference type="SUPFAM" id="SSF48350">
    <property type="entry name" value="GTPase activation domain, GAP"/>
    <property type="match status" value="1"/>
</dbReference>
<dbReference type="PANTHER" id="PTHR14963:SF1">
    <property type="entry name" value="RHO GTPASE-ACTIVATING PROTEIN CONUNDRUM"/>
    <property type="match status" value="1"/>
</dbReference>
<feature type="compositionally biased region" description="Basic and acidic residues" evidence="6">
    <location>
        <begin position="532"/>
        <end position="553"/>
    </location>
</feature>
<evidence type="ECO:0000259" key="7">
    <source>
        <dbReference type="PROSITE" id="PS50023"/>
    </source>
</evidence>
<dbReference type="Gene3D" id="1.10.555.10">
    <property type="entry name" value="Rho GTPase activation protein"/>
    <property type="match status" value="1"/>
</dbReference>
<dbReference type="PROSITE" id="PS50238">
    <property type="entry name" value="RHOGAP"/>
    <property type="match status" value="1"/>
</dbReference>
<dbReference type="GO" id="GO:0046872">
    <property type="term" value="F:metal ion binding"/>
    <property type="evidence" value="ECO:0007669"/>
    <property type="project" value="UniProtKB-KW"/>
</dbReference>
<dbReference type="SMART" id="SM00132">
    <property type="entry name" value="LIM"/>
    <property type="match status" value="3"/>
</dbReference>
<dbReference type="GeneID" id="63801457"/>
<evidence type="ECO:0000256" key="5">
    <source>
        <dbReference type="PROSITE-ProRule" id="PRU00125"/>
    </source>
</evidence>
<feature type="domain" description="Rho-GAP" evidence="8">
    <location>
        <begin position="807"/>
        <end position="1015"/>
    </location>
</feature>
<dbReference type="EMBL" id="MCFD01000014">
    <property type="protein sequence ID" value="ORX66768.1"/>
    <property type="molecule type" value="Genomic_DNA"/>
</dbReference>
<dbReference type="PROSITE" id="PS50023">
    <property type="entry name" value="LIM_DOMAIN_2"/>
    <property type="match status" value="2"/>
</dbReference>
<feature type="domain" description="LIM zinc-binding" evidence="7">
    <location>
        <begin position="411"/>
        <end position="476"/>
    </location>
</feature>
<name>A0A1Y1VZS1_9FUNG</name>
<evidence type="ECO:0000313" key="10">
    <source>
        <dbReference type="Proteomes" id="UP000193922"/>
    </source>
</evidence>
<reference evidence="9 10" key="1">
    <citation type="submission" date="2016-07" db="EMBL/GenBank/DDBJ databases">
        <title>Pervasive Adenine N6-methylation of Active Genes in Fungi.</title>
        <authorList>
            <consortium name="DOE Joint Genome Institute"/>
            <person name="Mondo S.J."/>
            <person name="Dannebaum R.O."/>
            <person name="Kuo R.C."/>
            <person name="Labutti K."/>
            <person name="Haridas S."/>
            <person name="Kuo A."/>
            <person name="Salamov A."/>
            <person name="Ahrendt S.R."/>
            <person name="Lipzen A."/>
            <person name="Sullivan W."/>
            <person name="Andreopoulos W.B."/>
            <person name="Clum A."/>
            <person name="Lindquist E."/>
            <person name="Daum C."/>
            <person name="Ramamoorthy G.K."/>
            <person name="Gryganskyi A."/>
            <person name="Culley D."/>
            <person name="Magnuson J.K."/>
            <person name="James T.Y."/>
            <person name="O'Malley M.A."/>
            <person name="Stajich J.E."/>
            <person name="Spatafora J.W."/>
            <person name="Visel A."/>
            <person name="Grigoriev I.V."/>
        </authorList>
    </citation>
    <scope>NUCLEOTIDE SEQUENCE [LARGE SCALE GENOMIC DNA]</scope>
    <source>
        <strain evidence="9 10">ATCC 12442</strain>
    </source>
</reference>
<evidence type="ECO:0000259" key="8">
    <source>
        <dbReference type="PROSITE" id="PS50238"/>
    </source>
</evidence>
<dbReference type="AlphaFoldDB" id="A0A1Y1VZS1"/>
<evidence type="ECO:0000256" key="3">
    <source>
        <dbReference type="ARBA" id="ARBA00022833"/>
    </source>
</evidence>
<dbReference type="STRING" id="61395.A0A1Y1VZS1"/>
<dbReference type="GO" id="GO:0005096">
    <property type="term" value="F:GTPase activator activity"/>
    <property type="evidence" value="ECO:0007669"/>
    <property type="project" value="UniProtKB-KW"/>
</dbReference>
<dbReference type="InterPro" id="IPR000198">
    <property type="entry name" value="RhoGAP_dom"/>
</dbReference>
<dbReference type="CDD" id="cd09392">
    <property type="entry name" value="LIM2_Lrg1p_like"/>
    <property type="match status" value="1"/>
</dbReference>
<dbReference type="InterPro" id="IPR001781">
    <property type="entry name" value="Znf_LIM"/>
</dbReference>
<dbReference type="PROSITE" id="PS00478">
    <property type="entry name" value="LIM_DOMAIN_1"/>
    <property type="match status" value="2"/>
</dbReference>
<dbReference type="Pfam" id="PF00412">
    <property type="entry name" value="LIM"/>
    <property type="match status" value="3"/>
</dbReference>
<dbReference type="GO" id="GO:0007165">
    <property type="term" value="P:signal transduction"/>
    <property type="evidence" value="ECO:0007669"/>
    <property type="project" value="InterPro"/>
</dbReference>
<dbReference type="RefSeq" id="XP_040740727.1">
    <property type="nucleotide sequence ID" value="XM_040884809.1"/>
</dbReference>
<gene>
    <name evidence="9" type="ORF">DL89DRAFT_226390</name>
</gene>
<evidence type="ECO:0000256" key="4">
    <source>
        <dbReference type="ARBA" id="ARBA00023038"/>
    </source>
</evidence>
<keyword evidence="10" id="KW-1185">Reference proteome</keyword>
<dbReference type="Proteomes" id="UP000193922">
    <property type="component" value="Unassembled WGS sequence"/>
</dbReference>
<evidence type="ECO:0000313" key="9">
    <source>
        <dbReference type="EMBL" id="ORX66768.1"/>
    </source>
</evidence>
<proteinExistence type="predicted"/>
<keyword evidence="3 5" id="KW-0862">Zinc</keyword>
<organism evidence="9 10">
    <name type="scientific">Linderina pennispora</name>
    <dbReference type="NCBI Taxonomy" id="61395"/>
    <lineage>
        <taxon>Eukaryota</taxon>
        <taxon>Fungi</taxon>
        <taxon>Fungi incertae sedis</taxon>
        <taxon>Zoopagomycota</taxon>
        <taxon>Kickxellomycotina</taxon>
        <taxon>Kickxellomycetes</taxon>
        <taxon>Kickxellales</taxon>
        <taxon>Kickxellaceae</taxon>
        <taxon>Linderina</taxon>
    </lineage>
</organism>
<dbReference type="InterPro" id="IPR008936">
    <property type="entry name" value="Rho_GTPase_activation_prot"/>
</dbReference>
<sequence length="1077" mass="119313">MADAGNPSAAEHNIQTNANDSTALEQQVPAAAAATAAAPNGVIAKVSTPTACIKCGQGIADQWVPLQTGVCHPQCFCCEDCGTNVEDNYCLLEDADTPKQPHLLCEKHYFERTNFVCAKCKQPLDSTYVHALGRKYHPEHFTCTECQTIFGPDGTYYEHDGEPYCLHHYTYLVAKRCAGCQQPIMKLFLQINNRGIDEHWHPECYMIYKFWNVRIYPTIYDGVRGRVPKQIAKPQNAVSEQQIYQVWTVLSSFEESTATCISDMLLQVSGGHYLDGLRQAERFIMHVDVLFGSIDDLEDELSHFDDSTGLQHTREPKLLCKRIVSFFSVLSHTQSNESNGLTQELLSLVTSLAHYLKVLTRVALKGALKAQTEYECPSSIMALLARLMETSDRQKWAMFRLSYQQTDIASDCCAACRSEVETECIEYTRRNKRWHLYCFVCVSCNSEIQHMYPQSAHDDSTGQLYCPDCAARKGLQPGGFKFVSQLEQYSFLMRVALKRLYSLLKMKSALENPDTMRHRKAAKNKAITAVSDRSEASKSPEDSHASSEKDLTERQAAANNEFDAALASMDLSVAAPLPSGSEQRTIQEAERELQVATNLGSAQSLNLTDTTSPLSPEVATAVADAAVKAARQEGGIVQMRETDSSLSPPQVLADRRKTRVAHTTVYAMKARMENSQQEGGPDQAGQSSQSTLQAYPSTAARAATNEAETVTRVKTMLSRPHTMRFLSDLNTAELFCAKHVAVARLSALLGATEFSQADLVALIGTPKKQTPVGMWSRLKTNLKKKEAAASGTSGGDKERLRTATFGVSLEVLMDRQSVETDLGAHGKQKLAIPQFFEVMLNTLSSMDLAVEGIFRKNGNIRRLREVTEAVDKDYSRVDLKKDTPVQIAALLKKFLRELPDPLVPFRMRRLFLGIASISSMRERLEAFRYAIILMPQPNRDMLNVLITFLNWVATFSHVDDKAGSKMDSLNLATVITPNILYADVKEPTRNDRDDTFSYEACNVIHQLMETGEPLWMLPDAVIQFLRDNASGLGEDVADLNTKELLRRCERQAQQGAGNIGGGGGGGGALMPAANADM</sequence>
<dbReference type="FunFam" id="2.10.110.10:FF:000009">
    <property type="entry name" value="Paxillin isoform 1"/>
    <property type="match status" value="1"/>
</dbReference>
<dbReference type="Gene3D" id="2.10.110.10">
    <property type="entry name" value="Cysteine Rich Protein"/>
    <property type="match status" value="4"/>
</dbReference>
<dbReference type="PANTHER" id="PTHR14963">
    <property type="entry name" value="RHO GTPASE ACTIVATING PROTEIN 18,19-RELATED"/>
    <property type="match status" value="1"/>
</dbReference>
<comment type="caution">
    <text evidence="9">The sequence shown here is derived from an EMBL/GenBank/DDBJ whole genome shotgun (WGS) entry which is preliminary data.</text>
</comment>
<keyword evidence="2 5" id="KW-0479">Metal-binding</keyword>
<keyword evidence="4 5" id="KW-0440">LIM domain</keyword>
<dbReference type="OrthoDB" id="20689at2759"/>
<dbReference type="SMART" id="SM00324">
    <property type="entry name" value="RhoGAP"/>
    <property type="match status" value="1"/>
</dbReference>
<keyword evidence="1" id="KW-0343">GTPase activation</keyword>
<accession>A0A1Y1VZS1</accession>
<dbReference type="SUPFAM" id="SSF57716">
    <property type="entry name" value="Glucocorticoid receptor-like (DNA-binding domain)"/>
    <property type="match status" value="2"/>
</dbReference>
<dbReference type="GO" id="GO:0051056">
    <property type="term" value="P:regulation of small GTPase mediated signal transduction"/>
    <property type="evidence" value="ECO:0007669"/>
    <property type="project" value="TreeGrafter"/>
</dbReference>
<feature type="region of interest" description="Disordered" evidence="6">
    <location>
        <begin position="672"/>
        <end position="695"/>
    </location>
</feature>
<feature type="compositionally biased region" description="Polar residues" evidence="6">
    <location>
        <begin position="673"/>
        <end position="695"/>
    </location>
</feature>
<feature type="domain" description="LIM zinc-binding" evidence="7">
    <location>
        <begin position="115"/>
        <end position="175"/>
    </location>
</feature>
<feature type="region of interest" description="Disordered" evidence="6">
    <location>
        <begin position="515"/>
        <end position="554"/>
    </location>
</feature>
<dbReference type="Pfam" id="PF00620">
    <property type="entry name" value="RhoGAP"/>
    <property type="match status" value="1"/>
</dbReference>
<evidence type="ECO:0000256" key="2">
    <source>
        <dbReference type="ARBA" id="ARBA00022723"/>
    </source>
</evidence>
<evidence type="ECO:0000256" key="1">
    <source>
        <dbReference type="ARBA" id="ARBA00022468"/>
    </source>
</evidence>
<evidence type="ECO:0000256" key="6">
    <source>
        <dbReference type="SAM" id="MobiDB-lite"/>
    </source>
</evidence>
<dbReference type="GO" id="GO:0005737">
    <property type="term" value="C:cytoplasm"/>
    <property type="evidence" value="ECO:0007669"/>
    <property type="project" value="TreeGrafter"/>
</dbReference>